<evidence type="ECO:0000313" key="2">
    <source>
        <dbReference type="Proteomes" id="UP000077266"/>
    </source>
</evidence>
<dbReference type="InParanoid" id="A0A165HZQ5"/>
<dbReference type="EMBL" id="KV426004">
    <property type="protein sequence ID" value="KZV92688.1"/>
    <property type="molecule type" value="Genomic_DNA"/>
</dbReference>
<reference evidence="1 2" key="1">
    <citation type="journal article" date="2016" name="Mol. Biol. Evol.">
        <title>Comparative Genomics of Early-Diverging Mushroom-Forming Fungi Provides Insights into the Origins of Lignocellulose Decay Capabilities.</title>
        <authorList>
            <person name="Nagy L.G."/>
            <person name="Riley R."/>
            <person name="Tritt A."/>
            <person name="Adam C."/>
            <person name="Daum C."/>
            <person name="Floudas D."/>
            <person name="Sun H."/>
            <person name="Yadav J.S."/>
            <person name="Pangilinan J."/>
            <person name="Larsson K.H."/>
            <person name="Matsuura K."/>
            <person name="Barry K."/>
            <person name="Labutti K."/>
            <person name="Kuo R."/>
            <person name="Ohm R.A."/>
            <person name="Bhattacharya S.S."/>
            <person name="Shirouzu T."/>
            <person name="Yoshinaga Y."/>
            <person name="Martin F.M."/>
            <person name="Grigoriev I.V."/>
            <person name="Hibbett D.S."/>
        </authorList>
    </citation>
    <scope>NUCLEOTIDE SEQUENCE [LARGE SCALE GENOMIC DNA]</scope>
    <source>
        <strain evidence="1 2">HHB12029</strain>
    </source>
</reference>
<name>A0A165HZQ5_EXIGL</name>
<protein>
    <submittedName>
        <fullName evidence="1">Uncharacterized protein</fullName>
    </submittedName>
</protein>
<organism evidence="1 2">
    <name type="scientific">Exidia glandulosa HHB12029</name>
    <dbReference type="NCBI Taxonomy" id="1314781"/>
    <lineage>
        <taxon>Eukaryota</taxon>
        <taxon>Fungi</taxon>
        <taxon>Dikarya</taxon>
        <taxon>Basidiomycota</taxon>
        <taxon>Agaricomycotina</taxon>
        <taxon>Agaricomycetes</taxon>
        <taxon>Auriculariales</taxon>
        <taxon>Exidiaceae</taxon>
        <taxon>Exidia</taxon>
    </lineage>
</organism>
<sequence>MASRGTAQFHFEPPTSLNYGYIHCCGVQAKQVQQYCRIEVRSRFPERRNTVLHAPDGDHDRLFIPARRLRFMAGAAHVAGHDVELLFQAAFSRSFPTLRAGGHPSEPSNRSFGWRGGFAGLCFVVETSALTLLLSACEPALLKRAISVSLAIHLPLKLEA</sequence>
<proteinExistence type="predicted"/>
<keyword evidence="2" id="KW-1185">Reference proteome</keyword>
<gene>
    <name evidence="1" type="ORF">EXIGLDRAFT_768798</name>
</gene>
<accession>A0A165HZQ5</accession>
<dbReference type="AlphaFoldDB" id="A0A165HZQ5"/>
<evidence type="ECO:0000313" key="1">
    <source>
        <dbReference type="EMBL" id="KZV92688.1"/>
    </source>
</evidence>
<dbReference type="Proteomes" id="UP000077266">
    <property type="component" value="Unassembled WGS sequence"/>
</dbReference>